<dbReference type="InterPro" id="IPR006311">
    <property type="entry name" value="TAT_signal"/>
</dbReference>
<dbReference type="Proteomes" id="UP000198417">
    <property type="component" value="Unassembled WGS sequence"/>
</dbReference>
<keyword evidence="3" id="KW-0732">Signal</keyword>
<evidence type="ECO:0000313" key="4">
    <source>
        <dbReference type="EMBL" id="SNR81639.1"/>
    </source>
</evidence>
<evidence type="ECO:0000256" key="1">
    <source>
        <dbReference type="ARBA" id="ARBA00006096"/>
    </source>
</evidence>
<dbReference type="OrthoDB" id="5372081at2"/>
<keyword evidence="4" id="KW-0121">Carboxypeptidase</keyword>
<dbReference type="Gene3D" id="3.40.710.10">
    <property type="entry name" value="DD-peptidase/beta-lactamase superfamily"/>
    <property type="match status" value="2"/>
</dbReference>
<evidence type="ECO:0000256" key="2">
    <source>
        <dbReference type="ARBA" id="ARBA00022801"/>
    </source>
</evidence>
<dbReference type="InterPro" id="IPR012338">
    <property type="entry name" value="Beta-lactam/transpept-like"/>
</dbReference>
<comment type="similarity">
    <text evidence="1">Belongs to the peptidase S13 family.</text>
</comment>
<accession>A0A238ZET5</accession>
<dbReference type="GO" id="GO:0004185">
    <property type="term" value="F:serine-type carboxypeptidase activity"/>
    <property type="evidence" value="ECO:0007669"/>
    <property type="project" value="InterPro"/>
</dbReference>
<proteinExistence type="inferred from homology"/>
<reference evidence="4 5" key="1">
    <citation type="submission" date="2017-06" db="EMBL/GenBank/DDBJ databases">
        <authorList>
            <person name="Kim H.J."/>
            <person name="Triplett B.A."/>
        </authorList>
    </citation>
    <scope>NUCLEOTIDE SEQUENCE [LARGE SCALE GENOMIC DNA]</scope>
    <source>
        <strain evidence="4 5">DSM 29052</strain>
    </source>
</reference>
<feature type="signal peptide" evidence="3">
    <location>
        <begin position="1"/>
        <end position="24"/>
    </location>
</feature>
<name>A0A238ZET5_9RHOB</name>
<dbReference type="RefSeq" id="WP_089273599.1">
    <property type="nucleotide sequence ID" value="NZ_FZNN01000030.1"/>
</dbReference>
<dbReference type="GO" id="GO:0000270">
    <property type="term" value="P:peptidoglycan metabolic process"/>
    <property type="evidence" value="ECO:0007669"/>
    <property type="project" value="TreeGrafter"/>
</dbReference>
<feature type="chain" id="PRO_5012037226" evidence="3">
    <location>
        <begin position="25"/>
        <end position="496"/>
    </location>
</feature>
<dbReference type="InterPro" id="IPR000667">
    <property type="entry name" value="Peptidase_S13"/>
</dbReference>
<gene>
    <name evidence="4" type="ORF">SAMN06265370_1305</name>
</gene>
<evidence type="ECO:0000256" key="3">
    <source>
        <dbReference type="SAM" id="SignalP"/>
    </source>
</evidence>
<evidence type="ECO:0000313" key="5">
    <source>
        <dbReference type="Proteomes" id="UP000198417"/>
    </source>
</evidence>
<sequence>MKHDLTRRAFLSALAASVAVPAVADAPLTSLRPVGRGEDIMRRSLPSVDALIAKARLDGRVGFAVANLASGEMLEELNGQAGLPPASVAKALTSSYALETLGPDHRFGTQVIMTGGLNQGVVTGDLVLAGGGDPTLDTNGLAELAAQLKEAGVREVRGRFLVWGGALPYTAAIDPDQPFQVGYNPAVCGLSLNYNRVHFEWRRTGSDYTVTMDARSDRYRPDVTMARMEIVNRAAPIYTYSDAGDRDEWTVARGALGSEGARWLPVRQPERYAGEVFQTFAGSQGIRLKAPEVVAERPEGRVVAYLESAPLNEILQDMLKWSTNLTAEMVGLATTTRRIGKVASLKESAEAMNAWAKESLGLTHVALVDHSGLGDDSRIAAADMMKVMLTVHDRLGLKPLLKSFDLRDSRRRVIPDHPIRVHAKTGTLNFVSGLAGFADLPDGTELAFAIFAANIPRRDQLSREERERPPGASDWNVRAKVLQQALIERWGTLYGA</sequence>
<protein>
    <submittedName>
        <fullName evidence="4">D-alanyl-D-alanine carboxypeptidase / D-alanyl-D-alanine-endopeptidase (Penicillin-binding protein 4)</fullName>
    </submittedName>
</protein>
<dbReference type="PANTHER" id="PTHR30023">
    <property type="entry name" value="D-ALANYL-D-ALANINE CARBOXYPEPTIDASE"/>
    <property type="match status" value="1"/>
</dbReference>
<dbReference type="PROSITE" id="PS51318">
    <property type="entry name" value="TAT"/>
    <property type="match status" value="1"/>
</dbReference>
<dbReference type="PANTHER" id="PTHR30023:SF0">
    <property type="entry name" value="PENICILLIN-SENSITIVE CARBOXYPEPTIDASE A"/>
    <property type="match status" value="1"/>
</dbReference>
<dbReference type="PRINTS" id="PR00922">
    <property type="entry name" value="DADACBPTASE3"/>
</dbReference>
<dbReference type="Gene3D" id="3.50.80.20">
    <property type="entry name" value="D-Ala-D-Ala carboxypeptidase C, peptidase S13"/>
    <property type="match status" value="1"/>
</dbReference>
<dbReference type="AlphaFoldDB" id="A0A238ZET5"/>
<keyword evidence="5" id="KW-1185">Reference proteome</keyword>
<dbReference type="SUPFAM" id="SSF56601">
    <property type="entry name" value="beta-lactamase/transpeptidase-like"/>
    <property type="match status" value="1"/>
</dbReference>
<dbReference type="EMBL" id="FZNN01000030">
    <property type="protein sequence ID" value="SNR81639.1"/>
    <property type="molecule type" value="Genomic_DNA"/>
</dbReference>
<keyword evidence="2" id="KW-0378">Hydrolase</keyword>
<dbReference type="Pfam" id="PF02113">
    <property type="entry name" value="Peptidase_S13"/>
    <property type="match status" value="1"/>
</dbReference>
<organism evidence="4 5">
    <name type="scientific">Puniceibacterium sediminis</name>
    <dbReference type="NCBI Taxonomy" id="1608407"/>
    <lineage>
        <taxon>Bacteria</taxon>
        <taxon>Pseudomonadati</taxon>
        <taxon>Pseudomonadota</taxon>
        <taxon>Alphaproteobacteria</taxon>
        <taxon>Rhodobacterales</taxon>
        <taxon>Paracoccaceae</taxon>
        <taxon>Puniceibacterium</taxon>
    </lineage>
</organism>
<keyword evidence="4" id="KW-0645">Protease</keyword>
<dbReference type="GO" id="GO:0006508">
    <property type="term" value="P:proteolysis"/>
    <property type="evidence" value="ECO:0007669"/>
    <property type="project" value="InterPro"/>
</dbReference>
<dbReference type="NCBIfam" id="TIGR00666">
    <property type="entry name" value="PBP4"/>
    <property type="match status" value="1"/>
</dbReference>